<evidence type="ECO:0000313" key="5">
    <source>
        <dbReference type="EMBL" id="MBB3973364.1"/>
    </source>
</evidence>
<sequence length="238" mass="27046">MFQFAVERQYLLENPLAGVKNRDRQRPRSRVLTMEELRRVRDAASAMGYPWGSYFQLILLTGDRRGEWANAQISWLSADGTRLEIPAVHYKTGKVQVVPLSAQALRVIDAMPTPEYGPYLLSSLGGAKPISGFSRAKKRLDEVIARGGQMEPWVVHDLRRSMATHMERLGVAPHIIEVCLGHALKGIGATYRHYTYLAEKTAALQIWANELMPWNRRIEKRTWAFKPHSLNRQALPSS</sequence>
<evidence type="ECO:0000256" key="2">
    <source>
        <dbReference type="ARBA" id="ARBA00022908"/>
    </source>
</evidence>
<dbReference type="PROSITE" id="PS51898">
    <property type="entry name" value="TYR_RECOMBINASE"/>
    <property type="match status" value="1"/>
</dbReference>
<dbReference type="InterPro" id="IPR050808">
    <property type="entry name" value="Phage_Integrase"/>
</dbReference>
<dbReference type="GO" id="GO:0003677">
    <property type="term" value="F:DNA binding"/>
    <property type="evidence" value="ECO:0007669"/>
    <property type="project" value="InterPro"/>
</dbReference>
<dbReference type="GO" id="GO:0006310">
    <property type="term" value="P:DNA recombination"/>
    <property type="evidence" value="ECO:0007669"/>
    <property type="project" value="UniProtKB-KW"/>
</dbReference>
<dbReference type="Proteomes" id="UP000528964">
    <property type="component" value="Unassembled WGS sequence"/>
</dbReference>
<dbReference type="EMBL" id="JACIDR010000003">
    <property type="protein sequence ID" value="MBB3973364.1"/>
    <property type="molecule type" value="Genomic_DNA"/>
</dbReference>
<accession>A0A7W6D6Z5</accession>
<proteinExistence type="inferred from homology"/>
<dbReference type="GO" id="GO:0015074">
    <property type="term" value="P:DNA integration"/>
    <property type="evidence" value="ECO:0007669"/>
    <property type="project" value="UniProtKB-KW"/>
</dbReference>
<dbReference type="InterPro" id="IPR002104">
    <property type="entry name" value="Integrase_catalytic"/>
</dbReference>
<evidence type="ECO:0000256" key="1">
    <source>
        <dbReference type="ARBA" id="ARBA00008857"/>
    </source>
</evidence>
<dbReference type="Pfam" id="PF00589">
    <property type="entry name" value="Phage_integrase"/>
    <property type="match status" value="1"/>
</dbReference>
<dbReference type="Gene3D" id="1.10.443.10">
    <property type="entry name" value="Intergrase catalytic core"/>
    <property type="match status" value="1"/>
</dbReference>
<gene>
    <name evidence="5" type="ORF">GGR24_002034</name>
</gene>
<dbReference type="CDD" id="cd00801">
    <property type="entry name" value="INT_P4_C"/>
    <property type="match status" value="1"/>
</dbReference>
<keyword evidence="2" id="KW-0229">DNA integration</keyword>
<organism evidence="5 6">
    <name type="scientific">Hansschlegelia beijingensis</name>
    <dbReference type="NCBI Taxonomy" id="1133344"/>
    <lineage>
        <taxon>Bacteria</taxon>
        <taxon>Pseudomonadati</taxon>
        <taxon>Pseudomonadota</taxon>
        <taxon>Alphaproteobacteria</taxon>
        <taxon>Hyphomicrobiales</taxon>
        <taxon>Methylopilaceae</taxon>
        <taxon>Hansschlegelia</taxon>
    </lineage>
</organism>
<evidence type="ECO:0000256" key="3">
    <source>
        <dbReference type="ARBA" id="ARBA00023172"/>
    </source>
</evidence>
<dbReference type="PANTHER" id="PTHR30629:SF2">
    <property type="entry name" value="PROPHAGE INTEGRASE INTS-RELATED"/>
    <property type="match status" value="1"/>
</dbReference>
<protein>
    <submittedName>
        <fullName evidence="5">Integrase</fullName>
    </submittedName>
</protein>
<comment type="similarity">
    <text evidence="1">Belongs to the 'phage' integrase family.</text>
</comment>
<keyword evidence="3" id="KW-0233">DNA recombination</keyword>
<dbReference type="InterPro" id="IPR013762">
    <property type="entry name" value="Integrase-like_cat_sf"/>
</dbReference>
<feature type="domain" description="Tyr recombinase" evidence="4">
    <location>
        <begin position="27"/>
        <end position="212"/>
    </location>
</feature>
<dbReference type="SUPFAM" id="SSF56349">
    <property type="entry name" value="DNA breaking-rejoining enzymes"/>
    <property type="match status" value="1"/>
</dbReference>
<keyword evidence="6" id="KW-1185">Reference proteome</keyword>
<dbReference type="PANTHER" id="PTHR30629">
    <property type="entry name" value="PROPHAGE INTEGRASE"/>
    <property type="match status" value="1"/>
</dbReference>
<evidence type="ECO:0000259" key="4">
    <source>
        <dbReference type="PROSITE" id="PS51898"/>
    </source>
</evidence>
<dbReference type="AlphaFoldDB" id="A0A7W6D6Z5"/>
<name>A0A7W6D6Z5_9HYPH</name>
<comment type="caution">
    <text evidence="5">The sequence shown here is derived from an EMBL/GenBank/DDBJ whole genome shotgun (WGS) entry which is preliminary data.</text>
</comment>
<dbReference type="InterPro" id="IPR011010">
    <property type="entry name" value="DNA_brk_join_enz"/>
</dbReference>
<reference evidence="5 6" key="1">
    <citation type="submission" date="2020-08" db="EMBL/GenBank/DDBJ databases">
        <title>Genomic Encyclopedia of Type Strains, Phase IV (KMG-IV): sequencing the most valuable type-strain genomes for metagenomic binning, comparative biology and taxonomic classification.</title>
        <authorList>
            <person name="Goeker M."/>
        </authorList>
    </citation>
    <scope>NUCLEOTIDE SEQUENCE [LARGE SCALE GENOMIC DNA]</scope>
    <source>
        <strain evidence="5 6">DSM 25481</strain>
    </source>
</reference>
<evidence type="ECO:0000313" key="6">
    <source>
        <dbReference type="Proteomes" id="UP000528964"/>
    </source>
</evidence>